<dbReference type="InterPro" id="IPR008969">
    <property type="entry name" value="CarboxyPept-like_regulatory"/>
</dbReference>
<evidence type="ECO:0000259" key="8">
    <source>
        <dbReference type="Pfam" id="PF14905"/>
    </source>
</evidence>
<keyword evidence="6" id="KW-0472">Membrane</keyword>
<dbReference type="SUPFAM" id="SSF49464">
    <property type="entry name" value="Carboxypeptidase regulatory domain-like"/>
    <property type="match status" value="1"/>
</dbReference>
<dbReference type="InterPro" id="IPR039426">
    <property type="entry name" value="TonB-dep_rcpt-like"/>
</dbReference>
<dbReference type="AlphaFoldDB" id="A0A1I5SCR2"/>
<dbReference type="PANTHER" id="PTHR30069:SF29">
    <property type="entry name" value="HEMOGLOBIN AND HEMOGLOBIN-HAPTOGLOBIN-BINDING PROTEIN 1-RELATED"/>
    <property type="match status" value="1"/>
</dbReference>
<dbReference type="InterPro" id="IPR036942">
    <property type="entry name" value="Beta-barrel_TonB_sf"/>
</dbReference>
<dbReference type="Gene3D" id="2.170.130.10">
    <property type="entry name" value="TonB-dependent receptor, plug domain"/>
    <property type="match status" value="1"/>
</dbReference>
<evidence type="ECO:0000256" key="2">
    <source>
        <dbReference type="ARBA" id="ARBA00022448"/>
    </source>
</evidence>
<evidence type="ECO:0000256" key="5">
    <source>
        <dbReference type="ARBA" id="ARBA00022729"/>
    </source>
</evidence>
<dbReference type="Gene3D" id="2.40.170.20">
    <property type="entry name" value="TonB-dependent receptor, beta-barrel domain"/>
    <property type="match status" value="1"/>
</dbReference>
<dbReference type="PANTHER" id="PTHR30069">
    <property type="entry name" value="TONB-DEPENDENT OUTER MEMBRANE RECEPTOR"/>
    <property type="match status" value="1"/>
</dbReference>
<evidence type="ECO:0000313" key="9">
    <source>
        <dbReference type="EMBL" id="SFP68510.1"/>
    </source>
</evidence>
<keyword evidence="5" id="KW-0732">Signal</keyword>
<keyword evidence="9" id="KW-0675">Receptor</keyword>
<sequence length="865" mass="95914">MAAVLLITTTGIFAQFPAGGGKGRQVPSIGHIYGKVLDSIGKPLSEATIILLQNQYDSATKKSKQVLFKGATTEPNGEFSFSDLPLFGITLRISAVGYKMHEEKISFQMKAGSGNAPSQQGQQMGGSNMMSALDKDLGNIKLQPDEANTLQTVTVTGTSAALKLDIDKKTFNVDKNIVSAGGTAVDVMKNVPSLQVDIDGNVKLRNATPQLYIDGRPTTLSLDQIPADAIQSVEVITNPSAKYDASGGNAGILNIVLKKNKKTGYNGNIMAGVDSRGGYNAGGNFSVRQGKVNFTAAAMLNSRKSLTKGTTDQLYSYDTLNLKNVHSFQNTESKNNGGFMFGRIGLDYFVTNRTTLSISGTKVHGEFKPTSSSDIITDSIYNDHTVNLTGNRLSNNNRTFNGTGVQGGVVHNFTKDGHQLTADVNYFGGKNDGSQYITSNTFGGSANSITNQRQVSDGKNSFFTIQTDYTNPITKNIKLETGLRAQINKLENNNQTYYVKGSESIKVPSAGIEYTNTNNVYAAYATITSAIKNFGYQVGLRAERSDYSGILNDTGHFTNNYPISLFPSVFLSYKLENRQELQANFSRRINRPNFFQLIPYTDRSDSLYITRGNPDLHPEFTNSFEFSYSKTYGKNNMFLASIYYKYTNNLITSFQKSEYNQTLDRVEWINTYENANSAYSYGAELTSVNYVTKWWDFNLNVNLYRSKINAENLSTLTQDGMLSWFGKWNNNIKLPANFSVQLSANYQSKTNLPVNQGRQMFGPPQSAQSASQGYIKPFWRTDIAIKKTFFKNQAGAVTLSVNDIFRTSANRQISYAEDFYQDYYRLNNPQLVRLNFSYRFGKMDVSLFKRQNKSQSSMDQSQMGM</sequence>
<keyword evidence="2" id="KW-0813">Transport</keyword>
<keyword evidence="7" id="KW-0998">Cell outer membrane</keyword>
<feature type="domain" description="Outer membrane protein beta-barrel" evidence="8">
    <location>
        <begin position="411"/>
        <end position="838"/>
    </location>
</feature>
<dbReference type="Gene3D" id="2.60.40.1120">
    <property type="entry name" value="Carboxypeptidase-like, regulatory domain"/>
    <property type="match status" value="1"/>
</dbReference>
<proteinExistence type="predicted"/>
<comment type="subcellular location">
    <subcellularLocation>
        <location evidence="1">Cell outer membrane</location>
        <topology evidence="1">Multi-pass membrane protein</topology>
    </subcellularLocation>
</comment>
<name>A0A1I5SCR2_9BACT</name>
<dbReference type="SUPFAM" id="SSF56935">
    <property type="entry name" value="Porins"/>
    <property type="match status" value="1"/>
</dbReference>
<dbReference type="Proteomes" id="UP000199031">
    <property type="component" value="Unassembled WGS sequence"/>
</dbReference>
<evidence type="ECO:0000256" key="1">
    <source>
        <dbReference type="ARBA" id="ARBA00004571"/>
    </source>
</evidence>
<organism evidence="9 10">
    <name type="scientific">Parafilimonas terrae</name>
    <dbReference type="NCBI Taxonomy" id="1465490"/>
    <lineage>
        <taxon>Bacteria</taxon>
        <taxon>Pseudomonadati</taxon>
        <taxon>Bacteroidota</taxon>
        <taxon>Chitinophagia</taxon>
        <taxon>Chitinophagales</taxon>
        <taxon>Chitinophagaceae</taxon>
        <taxon>Parafilimonas</taxon>
    </lineage>
</organism>
<dbReference type="InterPro" id="IPR037066">
    <property type="entry name" value="Plug_dom_sf"/>
</dbReference>
<dbReference type="Pfam" id="PF13620">
    <property type="entry name" value="CarboxypepD_reg"/>
    <property type="match status" value="1"/>
</dbReference>
<keyword evidence="4" id="KW-0812">Transmembrane</keyword>
<dbReference type="GO" id="GO:0044718">
    <property type="term" value="P:siderophore transmembrane transport"/>
    <property type="evidence" value="ECO:0007669"/>
    <property type="project" value="TreeGrafter"/>
</dbReference>
<evidence type="ECO:0000313" key="10">
    <source>
        <dbReference type="Proteomes" id="UP000199031"/>
    </source>
</evidence>
<dbReference type="EMBL" id="FOXQ01000001">
    <property type="protein sequence ID" value="SFP68510.1"/>
    <property type="molecule type" value="Genomic_DNA"/>
</dbReference>
<dbReference type="Pfam" id="PF14905">
    <property type="entry name" value="OMP_b-brl_3"/>
    <property type="match status" value="1"/>
</dbReference>
<evidence type="ECO:0000256" key="7">
    <source>
        <dbReference type="ARBA" id="ARBA00023237"/>
    </source>
</evidence>
<protein>
    <submittedName>
        <fullName evidence="9">Outer membrane receptor proteins, mostly Fe transport</fullName>
    </submittedName>
</protein>
<keyword evidence="10" id="KW-1185">Reference proteome</keyword>
<dbReference type="InterPro" id="IPR041700">
    <property type="entry name" value="OMP_b-brl_3"/>
</dbReference>
<evidence type="ECO:0000256" key="3">
    <source>
        <dbReference type="ARBA" id="ARBA00022452"/>
    </source>
</evidence>
<reference evidence="9 10" key="1">
    <citation type="submission" date="2016-10" db="EMBL/GenBank/DDBJ databases">
        <authorList>
            <person name="de Groot N.N."/>
        </authorList>
    </citation>
    <scope>NUCLEOTIDE SEQUENCE [LARGE SCALE GENOMIC DNA]</scope>
    <source>
        <strain evidence="9 10">DSM 28286</strain>
    </source>
</reference>
<evidence type="ECO:0000256" key="6">
    <source>
        <dbReference type="ARBA" id="ARBA00023136"/>
    </source>
</evidence>
<gene>
    <name evidence="9" type="ORF">SAMN05444277_101703</name>
</gene>
<dbReference type="GO" id="GO:0015344">
    <property type="term" value="F:siderophore uptake transmembrane transporter activity"/>
    <property type="evidence" value="ECO:0007669"/>
    <property type="project" value="TreeGrafter"/>
</dbReference>
<dbReference type="GO" id="GO:0009279">
    <property type="term" value="C:cell outer membrane"/>
    <property type="evidence" value="ECO:0007669"/>
    <property type="project" value="UniProtKB-SubCell"/>
</dbReference>
<accession>A0A1I5SCR2</accession>
<evidence type="ECO:0000256" key="4">
    <source>
        <dbReference type="ARBA" id="ARBA00022692"/>
    </source>
</evidence>
<dbReference type="STRING" id="1465490.SAMN05444277_101703"/>
<keyword evidence="3" id="KW-1134">Transmembrane beta strand</keyword>